<evidence type="ECO:0000256" key="1">
    <source>
        <dbReference type="PIRSR" id="PIRSR602481-1"/>
    </source>
</evidence>
<dbReference type="STRING" id="1079859.SAMN04515674_115111"/>
<feature type="binding site" evidence="1">
    <location>
        <position position="103"/>
    </location>
    <ligand>
        <name>Zn(2+)</name>
        <dbReference type="ChEBI" id="CHEBI:29105"/>
    </ligand>
</feature>
<feature type="binding site" evidence="2">
    <location>
        <position position="92"/>
    </location>
    <ligand>
        <name>Fe cation</name>
        <dbReference type="ChEBI" id="CHEBI:24875"/>
    </ligand>
</feature>
<dbReference type="GO" id="GO:0045892">
    <property type="term" value="P:negative regulation of DNA-templated transcription"/>
    <property type="evidence" value="ECO:0007669"/>
    <property type="project" value="TreeGrafter"/>
</dbReference>
<keyword evidence="4" id="KW-1185">Reference proteome</keyword>
<dbReference type="InterPro" id="IPR002481">
    <property type="entry name" value="FUR"/>
</dbReference>
<dbReference type="Proteomes" id="UP000199306">
    <property type="component" value="Unassembled WGS sequence"/>
</dbReference>
<dbReference type="GO" id="GO:0003700">
    <property type="term" value="F:DNA-binding transcription factor activity"/>
    <property type="evidence" value="ECO:0007669"/>
    <property type="project" value="InterPro"/>
</dbReference>
<keyword evidence="1" id="KW-0479">Metal-binding</keyword>
<dbReference type="AlphaFoldDB" id="A0A1I5XQ87"/>
<feature type="binding site" evidence="2">
    <location>
        <position position="94"/>
    </location>
    <ligand>
        <name>Fe cation</name>
        <dbReference type="ChEBI" id="CHEBI:24875"/>
    </ligand>
</feature>
<dbReference type="OrthoDB" id="594893at2"/>
<dbReference type="GO" id="GO:0008270">
    <property type="term" value="F:zinc ion binding"/>
    <property type="evidence" value="ECO:0007669"/>
    <property type="project" value="TreeGrafter"/>
</dbReference>
<keyword evidence="2" id="KW-0408">Iron</keyword>
<dbReference type="GO" id="GO:0000976">
    <property type="term" value="F:transcription cis-regulatory region binding"/>
    <property type="evidence" value="ECO:0007669"/>
    <property type="project" value="TreeGrafter"/>
</dbReference>
<dbReference type="InterPro" id="IPR036388">
    <property type="entry name" value="WH-like_DNA-bd_sf"/>
</dbReference>
<feature type="binding site" evidence="1">
    <location>
        <position position="139"/>
    </location>
    <ligand>
        <name>Zn(2+)</name>
        <dbReference type="ChEBI" id="CHEBI:29105"/>
    </ligand>
</feature>
<feature type="binding site" evidence="1">
    <location>
        <position position="136"/>
    </location>
    <ligand>
        <name>Zn(2+)</name>
        <dbReference type="ChEBI" id="CHEBI:29105"/>
    </ligand>
</feature>
<evidence type="ECO:0000256" key="2">
    <source>
        <dbReference type="PIRSR" id="PIRSR602481-2"/>
    </source>
</evidence>
<dbReference type="Pfam" id="PF01475">
    <property type="entry name" value="FUR"/>
    <property type="match status" value="1"/>
</dbReference>
<accession>A0A1I5XQ87</accession>
<dbReference type="InterPro" id="IPR036390">
    <property type="entry name" value="WH_DNA-bd_sf"/>
</dbReference>
<comment type="cofactor">
    <cofactor evidence="1">
        <name>Zn(2+)</name>
        <dbReference type="ChEBI" id="CHEBI:29105"/>
    </cofactor>
    <text evidence="1">Binds 1 zinc ion per subunit.</text>
</comment>
<reference evidence="3 4" key="1">
    <citation type="submission" date="2016-10" db="EMBL/GenBank/DDBJ databases">
        <authorList>
            <person name="de Groot N.N."/>
        </authorList>
    </citation>
    <scope>NUCLEOTIDE SEQUENCE [LARGE SCALE GENOMIC DNA]</scope>
    <source>
        <strain evidence="4">E92,LMG 26720,CCM 7988</strain>
    </source>
</reference>
<dbReference type="EMBL" id="FOXH01000015">
    <property type="protein sequence ID" value="SFQ34122.1"/>
    <property type="molecule type" value="Genomic_DNA"/>
</dbReference>
<evidence type="ECO:0000313" key="4">
    <source>
        <dbReference type="Proteomes" id="UP000199306"/>
    </source>
</evidence>
<name>A0A1I5XQ87_9BACT</name>
<protein>
    <submittedName>
        <fullName evidence="3">Fur family transcriptional regulator, ferric uptake regulator</fullName>
    </submittedName>
</protein>
<keyword evidence="1" id="KW-0862">Zinc</keyword>
<feature type="binding site" evidence="1">
    <location>
        <position position="100"/>
    </location>
    <ligand>
        <name>Zn(2+)</name>
        <dbReference type="ChEBI" id="CHEBI:29105"/>
    </ligand>
</feature>
<dbReference type="PANTHER" id="PTHR33202">
    <property type="entry name" value="ZINC UPTAKE REGULATION PROTEIN"/>
    <property type="match status" value="1"/>
</dbReference>
<gene>
    <name evidence="3" type="ORF">SAMN04515674_115111</name>
</gene>
<comment type="cofactor">
    <cofactor evidence="2">
        <name>Mn(2+)</name>
        <dbReference type="ChEBI" id="CHEBI:29035"/>
    </cofactor>
    <cofactor evidence="2">
        <name>Fe(2+)</name>
        <dbReference type="ChEBI" id="CHEBI:29033"/>
    </cofactor>
    <text evidence="2">Binds 1 Mn(2+) or Fe(2+) ion per subunit.</text>
</comment>
<organism evidence="3 4">
    <name type="scientific">Pseudarcicella hirudinis</name>
    <dbReference type="NCBI Taxonomy" id="1079859"/>
    <lineage>
        <taxon>Bacteria</taxon>
        <taxon>Pseudomonadati</taxon>
        <taxon>Bacteroidota</taxon>
        <taxon>Cytophagia</taxon>
        <taxon>Cytophagales</taxon>
        <taxon>Flectobacillaceae</taxon>
        <taxon>Pseudarcicella</taxon>
    </lineage>
</organism>
<dbReference type="SUPFAM" id="SSF46785">
    <property type="entry name" value="Winged helix' DNA-binding domain"/>
    <property type="match status" value="1"/>
</dbReference>
<sequence length="144" mass="16670">MNQSIKSTLKEYRLRQTDCREEVLDIFMSKDYALAHSDVENQMSEKFDRVTLYRTLKTFVDKGLIHKVLDDEGGVKYAICKDSCHNETHQHHHDHVHFKCNICGLTNCLEDVHIPALSLPEGYKRQETNLLVQGVCPKCNHIDT</sequence>
<dbReference type="Gene3D" id="1.10.10.10">
    <property type="entry name" value="Winged helix-like DNA-binding domain superfamily/Winged helix DNA-binding domain"/>
    <property type="match status" value="1"/>
</dbReference>
<dbReference type="RefSeq" id="WP_092019086.1">
    <property type="nucleotide sequence ID" value="NZ_FOXH01000015.1"/>
</dbReference>
<proteinExistence type="predicted"/>
<dbReference type="PANTHER" id="PTHR33202:SF22">
    <property type="entry name" value="HYDROGEN PEROXIDE SENSITIVE REPRESSOR"/>
    <property type="match status" value="1"/>
</dbReference>
<dbReference type="GO" id="GO:1900376">
    <property type="term" value="P:regulation of secondary metabolite biosynthetic process"/>
    <property type="evidence" value="ECO:0007669"/>
    <property type="project" value="TreeGrafter"/>
</dbReference>
<evidence type="ECO:0000313" key="3">
    <source>
        <dbReference type="EMBL" id="SFQ34122.1"/>
    </source>
</evidence>